<dbReference type="OrthoDB" id="8192496at2759"/>
<keyword evidence="1" id="KW-0175">Coiled coil</keyword>
<name>A0A9N9SBV4_PHACE</name>
<proteinExistence type="predicted"/>
<organism evidence="2 3">
    <name type="scientific">Phaedon cochleariae</name>
    <name type="common">Mustard beetle</name>
    <dbReference type="NCBI Taxonomy" id="80249"/>
    <lineage>
        <taxon>Eukaryota</taxon>
        <taxon>Metazoa</taxon>
        <taxon>Ecdysozoa</taxon>
        <taxon>Arthropoda</taxon>
        <taxon>Hexapoda</taxon>
        <taxon>Insecta</taxon>
        <taxon>Pterygota</taxon>
        <taxon>Neoptera</taxon>
        <taxon>Endopterygota</taxon>
        <taxon>Coleoptera</taxon>
        <taxon>Polyphaga</taxon>
        <taxon>Cucujiformia</taxon>
        <taxon>Chrysomeloidea</taxon>
        <taxon>Chrysomelidae</taxon>
        <taxon>Chrysomelinae</taxon>
        <taxon>Chrysomelini</taxon>
        <taxon>Phaedon</taxon>
    </lineage>
</organism>
<dbReference type="Proteomes" id="UP001153737">
    <property type="component" value="Chromosome 15"/>
</dbReference>
<sequence>MVSTPQQDGFILMAHFRSGTRNPDGSWTYFLQSCIEQFSEAFPEVDIDYDGFKHHKLNLVQRFENKHCICKGKSTGRPSVSTEDVVEDIRRRVEQSPKKSIAKLSVQTDFDESDNEVPISKKIDSSFEVNPRENLEIDPHTNENHNFCNTQSIISEDEYARPIELQLKEWALSHKISHVAINDLLKILKNSNPQLPSDARTLLGTCRDDFVDDAIDVIYHGLFINGKKYNVKIGSFICDAPAKSYITFTKGHSGYASCTKCQIEGSYIDNRICFPQTNNLCARNDVDFRSGTEEVFTEKDVSLQEIRDLCDEFQLMPVTKKKEVLSKGKQIAALGRQNRENDAVNAIKENNNNCNEPEENIIITLEEHDYFEPGPVKKTRIDKSVILRKNAMEYLTKKNEKDQELRLKELQLQEEKYKLEARKIQIEEMRLELEIEDRKKQKEIEYEKLKLDFKQKTELHTHIASITTKN</sequence>
<reference evidence="2" key="1">
    <citation type="submission" date="2022-01" db="EMBL/GenBank/DDBJ databases">
        <authorList>
            <person name="King R."/>
        </authorList>
    </citation>
    <scope>NUCLEOTIDE SEQUENCE</scope>
</reference>
<keyword evidence="3" id="KW-1185">Reference proteome</keyword>
<gene>
    <name evidence="2" type="ORF">PHAECO_LOCUS5002</name>
</gene>
<evidence type="ECO:0000313" key="3">
    <source>
        <dbReference type="Proteomes" id="UP001153737"/>
    </source>
</evidence>
<dbReference type="EMBL" id="OU896721">
    <property type="protein sequence ID" value="CAG9817186.1"/>
    <property type="molecule type" value="Genomic_DNA"/>
</dbReference>
<dbReference type="AlphaFoldDB" id="A0A9N9SBV4"/>
<dbReference type="PANTHER" id="PTHR33053:SF9">
    <property type="entry name" value="AGAP000105-PA"/>
    <property type="match status" value="1"/>
</dbReference>
<feature type="coiled-coil region" evidence="1">
    <location>
        <begin position="400"/>
        <end position="459"/>
    </location>
</feature>
<dbReference type="PANTHER" id="PTHR33053">
    <property type="entry name" value="PROTEIN, PUTATIVE-RELATED"/>
    <property type="match status" value="1"/>
</dbReference>
<evidence type="ECO:0000256" key="1">
    <source>
        <dbReference type="SAM" id="Coils"/>
    </source>
</evidence>
<evidence type="ECO:0000313" key="2">
    <source>
        <dbReference type="EMBL" id="CAG9817186.1"/>
    </source>
</evidence>
<protein>
    <submittedName>
        <fullName evidence="2">Uncharacterized protein</fullName>
    </submittedName>
</protein>
<reference evidence="2" key="2">
    <citation type="submission" date="2022-10" db="EMBL/GenBank/DDBJ databases">
        <authorList>
            <consortium name="ENA_rothamsted_submissions"/>
            <consortium name="culmorum"/>
            <person name="King R."/>
        </authorList>
    </citation>
    <scope>NUCLEOTIDE SEQUENCE</scope>
</reference>
<accession>A0A9N9SBV4</accession>